<dbReference type="PANTHER" id="PTHR43975:SF2">
    <property type="entry name" value="EG:BACR7A4.14 PROTEIN-RELATED"/>
    <property type="match status" value="1"/>
</dbReference>
<reference evidence="1 2" key="2">
    <citation type="submission" date="2018-11" db="EMBL/GenBank/DDBJ databases">
        <authorList>
            <consortium name="Pathogen Informatics"/>
        </authorList>
    </citation>
    <scope>NUCLEOTIDE SEQUENCE [LARGE SCALE GENOMIC DNA]</scope>
</reference>
<dbReference type="InterPro" id="IPR036291">
    <property type="entry name" value="NAD(P)-bd_dom_sf"/>
</dbReference>
<dbReference type="Gene3D" id="3.40.50.720">
    <property type="entry name" value="NAD(P)-binding Rossmann-like Domain"/>
    <property type="match status" value="1"/>
</dbReference>
<dbReference type="WBParaSite" id="OFLC_0001475501-mRNA-1">
    <property type="protein sequence ID" value="OFLC_0001475501-mRNA-1"/>
    <property type="gene ID" value="OFLC_0001475501"/>
</dbReference>
<dbReference type="STRING" id="387005.A0A183I4T2"/>
<keyword evidence="2" id="KW-1185">Reference proteome</keyword>
<evidence type="ECO:0000313" key="1">
    <source>
        <dbReference type="EMBL" id="VDP18536.1"/>
    </source>
</evidence>
<dbReference type="Proteomes" id="UP000267606">
    <property type="component" value="Unassembled WGS sequence"/>
</dbReference>
<reference evidence="3" key="1">
    <citation type="submission" date="2016-06" db="UniProtKB">
        <authorList>
            <consortium name="WormBaseParasite"/>
        </authorList>
    </citation>
    <scope>IDENTIFICATION</scope>
</reference>
<dbReference type="InterPro" id="IPR002347">
    <property type="entry name" value="SDR_fam"/>
</dbReference>
<evidence type="ECO:0000313" key="3">
    <source>
        <dbReference type="WBParaSite" id="OFLC_0001475501-mRNA-1"/>
    </source>
</evidence>
<accession>A0A183I4T2</accession>
<dbReference type="Pfam" id="PF00106">
    <property type="entry name" value="adh_short"/>
    <property type="match status" value="1"/>
</dbReference>
<proteinExistence type="predicted"/>
<sequence length="167" mass="18347">ATSGIGYSTANLFHQLGATLVVTGRNTERLKTLEEQLQDGKGQILAIAADLTKEEDIRELAKAVINKFHTVDILVNNAGIIDKGTIEDTTLEQYDRVMSTNLRSMFYLTQQLIPQLIASKGSIVNVSSVNGMRSEKLRISNVVVYSIVFQANFSKNFARIIGLELSG</sequence>
<dbReference type="AlphaFoldDB" id="A0A183I4T2"/>
<organism evidence="3">
    <name type="scientific">Onchocerca flexuosa</name>
    <dbReference type="NCBI Taxonomy" id="387005"/>
    <lineage>
        <taxon>Eukaryota</taxon>
        <taxon>Metazoa</taxon>
        <taxon>Ecdysozoa</taxon>
        <taxon>Nematoda</taxon>
        <taxon>Chromadorea</taxon>
        <taxon>Rhabditida</taxon>
        <taxon>Spirurina</taxon>
        <taxon>Spiruromorpha</taxon>
        <taxon>Filarioidea</taxon>
        <taxon>Onchocercidae</taxon>
        <taxon>Onchocerca</taxon>
    </lineage>
</organism>
<evidence type="ECO:0000313" key="2">
    <source>
        <dbReference type="Proteomes" id="UP000267606"/>
    </source>
</evidence>
<name>A0A183I4T2_9BILA</name>
<gene>
    <name evidence="1" type="ORF">OFLC_LOCUS14744</name>
</gene>
<protein>
    <submittedName>
        <fullName evidence="3">SDR family NAD(P)-dependent oxidoreductase</fullName>
    </submittedName>
</protein>
<dbReference type="SUPFAM" id="SSF51735">
    <property type="entry name" value="NAD(P)-binding Rossmann-fold domains"/>
    <property type="match status" value="1"/>
</dbReference>
<dbReference type="PRINTS" id="PR00081">
    <property type="entry name" value="GDHRDH"/>
</dbReference>
<dbReference type="PANTHER" id="PTHR43975">
    <property type="entry name" value="ZGC:101858"/>
    <property type="match status" value="1"/>
</dbReference>
<dbReference type="PRINTS" id="PR00080">
    <property type="entry name" value="SDRFAMILY"/>
</dbReference>
<dbReference type="EMBL" id="UZAJ01041151">
    <property type="protein sequence ID" value="VDP18536.1"/>
    <property type="molecule type" value="Genomic_DNA"/>
</dbReference>